<dbReference type="RefSeq" id="WP_256765417.1">
    <property type="nucleotide sequence ID" value="NZ_JANIGO010000005.1"/>
</dbReference>
<feature type="non-terminal residue" evidence="1">
    <location>
        <position position="1"/>
    </location>
</feature>
<evidence type="ECO:0000313" key="1">
    <source>
        <dbReference type="EMBL" id="MCQ8897614.1"/>
    </source>
</evidence>
<reference evidence="1 2" key="1">
    <citation type="submission" date="2022-07" db="EMBL/GenBank/DDBJ databases">
        <authorList>
            <person name="Xamxidin M."/>
            <person name="Wu M."/>
        </authorList>
    </citation>
    <scope>NUCLEOTIDE SEQUENCE [LARGE SCALE GENOMIC DNA]</scope>
    <source>
        <strain evidence="1 2">NBRC 111650</strain>
    </source>
</reference>
<name>A0ABT1WJN3_9BURK</name>
<protein>
    <submittedName>
        <fullName evidence="1">Uncharacterized protein</fullName>
    </submittedName>
</protein>
<keyword evidence="2" id="KW-1185">Reference proteome</keyword>
<organism evidence="1 2">
    <name type="scientific">Limnobacter humi</name>
    <dbReference type="NCBI Taxonomy" id="1778671"/>
    <lineage>
        <taxon>Bacteria</taxon>
        <taxon>Pseudomonadati</taxon>
        <taxon>Pseudomonadota</taxon>
        <taxon>Betaproteobacteria</taxon>
        <taxon>Burkholderiales</taxon>
        <taxon>Burkholderiaceae</taxon>
        <taxon>Limnobacter</taxon>
    </lineage>
</organism>
<proteinExistence type="predicted"/>
<sequence length="64" mass="7635">RYNLQIASKTACLLRFALRVVQQRNEIMHTSFSPVKHFSEKNDRKVMCTPWVFFTYNNRAKISL</sequence>
<accession>A0ABT1WJN3</accession>
<dbReference type="Proteomes" id="UP001204142">
    <property type="component" value="Unassembled WGS sequence"/>
</dbReference>
<dbReference type="EMBL" id="JANIGO010000005">
    <property type="protein sequence ID" value="MCQ8897614.1"/>
    <property type="molecule type" value="Genomic_DNA"/>
</dbReference>
<comment type="caution">
    <text evidence="1">The sequence shown here is derived from an EMBL/GenBank/DDBJ whole genome shotgun (WGS) entry which is preliminary data.</text>
</comment>
<gene>
    <name evidence="1" type="ORF">NQT62_14325</name>
</gene>
<evidence type="ECO:0000313" key="2">
    <source>
        <dbReference type="Proteomes" id="UP001204142"/>
    </source>
</evidence>